<proteinExistence type="predicted"/>
<feature type="region of interest" description="Disordered" evidence="1">
    <location>
        <begin position="22"/>
        <end position="55"/>
    </location>
</feature>
<reference evidence="2 3" key="1">
    <citation type="submission" date="2018-10" db="EMBL/GenBank/DDBJ databases">
        <title>Genomic Encyclopedia of Archaeal and Bacterial Type Strains, Phase II (KMG-II): from individual species to whole genera.</title>
        <authorList>
            <person name="Goeker M."/>
        </authorList>
    </citation>
    <scope>NUCLEOTIDE SEQUENCE [LARGE SCALE GENOMIC DNA]</scope>
    <source>
        <strain evidence="2 3">DSM 18602</strain>
    </source>
</reference>
<dbReference type="Proteomes" id="UP000268007">
    <property type="component" value="Unassembled WGS sequence"/>
</dbReference>
<sequence>MKTTKPQDWNKEVKKEAKKIIDENLKELNKPTDTSKNNDSPSLRNQLPGRKVPKR</sequence>
<dbReference type="EMBL" id="RBKU01000001">
    <property type="protein sequence ID" value="RKR85061.1"/>
    <property type="molecule type" value="Genomic_DNA"/>
</dbReference>
<evidence type="ECO:0000313" key="3">
    <source>
        <dbReference type="Proteomes" id="UP000268007"/>
    </source>
</evidence>
<dbReference type="RefSeq" id="WP_162847168.1">
    <property type="nucleotide sequence ID" value="NZ_RBKU01000001.1"/>
</dbReference>
<feature type="compositionally biased region" description="Polar residues" evidence="1">
    <location>
        <begin position="31"/>
        <end position="45"/>
    </location>
</feature>
<evidence type="ECO:0000313" key="2">
    <source>
        <dbReference type="EMBL" id="RKR85061.1"/>
    </source>
</evidence>
<keyword evidence="3" id="KW-1185">Reference proteome</keyword>
<protein>
    <submittedName>
        <fullName evidence="2">Uncharacterized protein</fullName>
    </submittedName>
</protein>
<organism evidence="2 3">
    <name type="scientific">Mucilaginibacter gracilis</name>
    <dbReference type="NCBI Taxonomy" id="423350"/>
    <lineage>
        <taxon>Bacteria</taxon>
        <taxon>Pseudomonadati</taxon>
        <taxon>Bacteroidota</taxon>
        <taxon>Sphingobacteriia</taxon>
        <taxon>Sphingobacteriales</taxon>
        <taxon>Sphingobacteriaceae</taxon>
        <taxon>Mucilaginibacter</taxon>
    </lineage>
</organism>
<dbReference type="AlphaFoldDB" id="A0A495J8Q3"/>
<gene>
    <name evidence="2" type="ORF">BDD43_5317</name>
</gene>
<name>A0A495J8Q3_9SPHI</name>
<evidence type="ECO:0000256" key="1">
    <source>
        <dbReference type="SAM" id="MobiDB-lite"/>
    </source>
</evidence>
<accession>A0A495J8Q3</accession>
<comment type="caution">
    <text evidence="2">The sequence shown here is derived from an EMBL/GenBank/DDBJ whole genome shotgun (WGS) entry which is preliminary data.</text>
</comment>